<feature type="compositionally biased region" description="Polar residues" evidence="14">
    <location>
        <begin position="383"/>
        <end position="394"/>
    </location>
</feature>
<dbReference type="Pfam" id="PF03372">
    <property type="entry name" value="Exo_endo_phos"/>
    <property type="match status" value="1"/>
</dbReference>
<dbReference type="PROSITE" id="PS00728">
    <property type="entry name" value="AP_NUCLEASE_F1_3"/>
    <property type="match status" value="1"/>
</dbReference>
<reference evidence="16" key="1">
    <citation type="journal article" date="2020" name="Stud. Mycol.">
        <title>101 Dothideomycetes genomes: a test case for predicting lifestyles and emergence of pathogens.</title>
        <authorList>
            <person name="Haridas S."/>
            <person name="Albert R."/>
            <person name="Binder M."/>
            <person name="Bloem J."/>
            <person name="Labutti K."/>
            <person name="Salamov A."/>
            <person name="Andreopoulos B."/>
            <person name="Baker S."/>
            <person name="Barry K."/>
            <person name="Bills G."/>
            <person name="Bluhm B."/>
            <person name="Cannon C."/>
            <person name="Castanera R."/>
            <person name="Culley D."/>
            <person name="Daum C."/>
            <person name="Ezra D."/>
            <person name="Gonzalez J."/>
            <person name="Henrissat B."/>
            <person name="Kuo A."/>
            <person name="Liang C."/>
            <person name="Lipzen A."/>
            <person name="Lutzoni F."/>
            <person name="Magnuson J."/>
            <person name="Mondo S."/>
            <person name="Nolan M."/>
            <person name="Ohm R."/>
            <person name="Pangilinan J."/>
            <person name="Park H.-J."/>
            <person name="Ramirez L."/>
            <person name="Alfaro M."/>
            <person name="Sun H."/>
            <person name="Tritt A."/>
            <person name="Yoshinaga Y."/>
            <person name="Zwiers L.-H."/>
            <person name="Turgeon B."/>
            <person name="Goodwin S."/>
            <person name="Spatafora J."/>
            <person name="Crous P."/>
            <person name="Grigoriev I."/>
        </authorList>
    </citation>
    <scope>NUCLEOTIDE SEQUENCE</scope>
    <source>
        <strain evidence="16">CBS 269.34</strain>
    </source>
</reference>
<dbReference type="GO" id="GO:0005634">
    <property type="term" value="C:nucleus"/>
    <property type="evidence" value="ECO:0007669"/>
    <property type="project" value="TreeGrafter"/>
</dbReference>
<keyword evidence="4 11" id="KW-0479">Metal-binding</keyword>
<evidence type="ECO:0000256" key="8">
    <source>
        <dbReference type="ARBA" id="ARBA00022842"/>
    </source>
</evidence>
<dbReference type="CDD" id="cd09088">
    <property type="entry name" value="Ape2-like_AP-endo"/>
    <property type="match status" value="1"/>
</dbReference>
<comment type="cofactor">
    <cofactor evidence="11">
        <name>Mg(2+)</name>
        <dbReference type="ChEBI" id="CHEBI:18420"/>
    </cofactor>
    <cofactor evidence="11">
        <name>Mn(2+)</name>
        <dbReference type="ChEBI" id="CHEBI:29035"/>
    </cofactor>
    <text evidence="11">Probably binds two magnesium or manganese ions per subunit.</text>
</comment>
<evidence type="ECO:0000256" key="2">
    <source>
        <dbReference type="ARBA" id="ARBA00007092"/>
    </source>
</evidence>
<keyword evidence="5 13" id="KW-0863">Zinc-finger</keyword>
<keyword evidence="17" id="KW-1185">Reference proteome</keyword>
<evidence type="ECO:0000256" key="9">
    <source>
        <dbReference type="ARBA" id="ARBA00023242"/>
    </source>
</evidence>
<dbReference type="GO" id="GO:0003677">
    <property type="term" value="F:DNA binding"/>
    <property type="evidence" value="ECO:0007669"/>
    <property type="project" value="InterPro"/>
</dbReference>
<feature type="binding site" evidence="11">
    <location>
        <position position="313"/>
    </location>
    <ligand>
        <name>Mg(2+)</name>
        <dbReference type="ChEBI" id="CHEBI:18420"/>
        <label>1</label>
    </ligand>
</feature>
<feature type="binding site" evidence="11">
    <location>
        <position position="9"/>
    </location>
    <ligand>
        <name>Mg(2+)</name>
        <dbReference type="ChEBI" id="CHEBI:18420"/>
        <label>1</label>
    </ligand>
</feature>
<dbReference type="OrthoDB" id="391817at2759"/>
<evidence type="ECO:0000256" key="14">
    <source>
        <dbReference type="SAM" id="MobiDB-lite"/>
    </source>
</evidence>
<feature type="binding site" evidence="11">
    <location>
        <position position="44"/>
    </location>
    <ligand>
        <name>Mg(2+)</name>
        <dbReference type="ChEBI" id="CHEBI:18420"/>
        <label>1</label>
    </ligand>
</feature>
<feature type="compositionally biased region" description="Low complexity" evidence="14">
    <location>
        <begin position="448"/>
        <end position="460"/>
    </location>
</feature>
<keyword evidence="7" id="KW-0862">Zinc</keyword>
<gene>
    <name evidence="16" type="ORF">BU16DRAFT_545057</name>
</gene>
<feature type="active site" description="Proton acceptor" evidence="10">
    <location>
        <position position="314"/>
    </location>
</feature>
<dbReference type="GO" id="GO:0003906">
    <property type="term" value="F:DNA-(apurinic or apyrimidinic site) endonuclease activity"/>
    <property type="evidence" value="ECO:0007669"/>
    <property type="project" value="TreeGrafter"/>
</dbReference>
<feature type="region of interest" description="Disordered" evidence="14">
    <location>
        <begin position="547"/>
        <end position="599"/>
    </location>
</feature>
<evidence type="ECO:0000256" key="12">
    <source>
        <dbReference type="PIRSR" id="PIRSR604808-3"/>
    </source>
</evidence>
<evidence type="ECO:0000256" key="3">
    <source>
        <dbReference type="ARBA" id="ARBA00013541"/>
    </source>
</evidence>
<evidence type="ECO:0000313" key="17">
    <source>
        <dbReference type="Proteomes" id="UP000799750"/>
    </source>
</evidence>
<accession>A0A6A6QBT0</accession>
<feature type="binding site" evidence="11">
    <location>
        <position position="314"/>
    </location>
    <ligand>
        <name>Mg(2+)</name>
        <dbReference type="ChEBI" id="CHEBI:18420"/>
        <label>1</label>
    </ligand>
</feature>
<feature type="active site" evidence="10">
    <location>
        <position position="157"/>
    </location>
</feature>
<dbReference type="PROSITE" id="PS00726">
    <property type="entry name" value="AP_NUCLEASE_F1_1"/>
    <property type="match status" value="1"/>
</dbReference>
<dbReference type="EMBL" id="MU004200">
    <property type="protein sequence ID" value="KAF2488917.1"/>
    <property type="molecule type" value="Genomic_DNA"/>
</dbReference>
<dbReference type="AlphaFoldDB" id="A0A6A6QBT0"/>
<evidence type="ECO:0000256" key="7">
    <source>
        <dbReference type="ARBA" id="ARBA00022833"/>
    </source>
</evidence>
<dbReference type="InterPro" id="IPR020847">
    <property type="entry name" value="AP_endonuclease_F1_BS"/>
</dbReference>
<dbReference type="Proteomes" id="UP000799750">
    <property type="component" value="Unassembled WGS sequence"/>
</dbReference>
<evidence type="ECO:0000259" key="15">
    <source>
        <dbReference type="PROSITE" id="PS51999"/>
    </source>
</evidence>
<dbReference type="PANTHER" id="PTHR22748">
    <property type="entry name" value="AP ENDONUCLEASE"/>
    <property type="match status" value="1"/>
</dbReference>
<feature type="domain" description="GRF-type" evidence="15">
    <location>
        <begin position="624"/>
        <end position="677"/>
    </location>
</feature>
<protein>
    <recommendedName>
        <fullName evidence="3">DNA-(apurinic or apyrimidinic site) endonuclease 2</fullName>
    </recommendedName>
</protein>
<proteinExistence type="inferred from homology"/>
<organism evidence="16 17">
    <name type="scientific">Lophium mytilinum</name>
    <dbReference type="NCBI Taxonomy" id="390894"/>
    <lineage>
        <taxon>Eukaryota</taxon>
        <taxon>Fungi</taxon>
        <taxon>Dikarya</taxon>
        <taxon>Ascomycota</taxon>
        <taxon>Pezizomycotina</taxon>
        <taxon>Dothideomycetes</taxon>
        <taxon>Pleosporomycetidae</taxon>
        <taxon>Mytilinidiales</taxon>
        <taxon>Mytilinidiaceae</taxon>
        <taxon>Lophium</taxon>
    </lineage>
</organism>
<keyword evidence="8 11" id="KW-0460">Magnesium</keyword>
<dbReference type="Gene3D" id="3.60.10.10">
    <property type="entry name" value="Endonuclease/exonuclease/phosphatase"/>
    <property type="match status" value="1"/>
</dbReference>
<feature type="compositionally biased region" description="Low complexity" evidence="14">
    <location>
        <begin position="574"/>
        <end position="593"/>
    </location>
</feature>
<feature type="site" description="Interaction with DNA substrate" evidence="12">
    <location>
        <position position="314"/>
    </location>
</feature>
<keyword evidence="6" id="KW-0378">Hydrolase</keyword>
<evidence type="ECO:0000256" key="10">
    <source>
        <dbReference type="PIRSR" id="PIRSR604808-1"/>
    </source>
</evidence>
<dbReference type="GO" id="GO:0008081">
    <property type="term" value="F:phosphoric diester hydrolase activity"/>
    <property type="evidence" value="ECO:0007669"/>
    <property type="project" value="TreeGrafter"/>
</dbReference>
<dbReference type="InterPro" id="IPR010666">
    <property type="entry name" value="Znf_GRF"/>
</dbReference>
<evidence type="ECO:0000256" key="4">
    <source>
        <dbReference type="ARBA" id="ARBA00022723"/>
    </source>
</evidence>
<dbReference type="InterPro" id="IPR005135">
    <property type="entry name" value="Endo/exonuclease/phosphatase"/>
</dbReference>
<keyword evidence="11" id="KW-0464">Manganese</keyword>
<feature type="region of interest" description="Disordered" evidence="14">
    <location>
        <begin position="380"/>
        <end position="523"/>
    </location>
</feature>
<name>A0A6A6QBT0_9PEZI</name>
<dbReference type="GO" id="GO:0008270">
    <property type="term" value="F:zinc ion binding"/>
    <property type="evidence" value="ECO:0007669"/>
    <property type="project" value="UniProtKB-KW"/>
</dbReference>
<dbReference type="PROSITE" id="PS51435">
    <property type="entry name" value="AP_NUCLEASE_F1_4"/>
    <property type="match status" value="1"/>
</dbReference>
<dbReference type="GO" id="GO:0006284">
    <property type="term" value="P:base-excision repair"/>
    <property type="evidence" value="ECO:0007669"/>
    <property type="project" value="TreeGrafter"/>
</dbReference>
<evidence type="ECO:0000256" key="13">
    <source>
        <dbReference type="PROSITE-ProRule" id="PRU01343"/>
    </source>
</evidence>
<dbReference type="InterPro" id="IPR020848">
    <property type="entry name" value="AP_endonuclease_F1_CS"/>
</dbReference>
<feature type="binding site" evidence="11">
    <location>
        <position position="196"/>
    </location>
    <ligand>
        <name>Mg(2+)</name>
        <dbReference type="ChEBI" id="CHEBI:18420"/>
        <label>1</label>
    </ligand>
</feature>
<evidence type="ECO:0000256" key="6">
    <source>
        <dbReference type="ARBA" id="ARBA00022801"/>
    </source>
</evidence>
<evidence type="ECO:0000256" key="1">
    <source>
        <dbReference type="ARBA" id="ARBA00001936"/>
    </source>
</evidence>
<feature type="compositionally biased region" description="Low complexity" evidence="14">
    <location>
        <begin position="395"/>
        <end position="409"/>
    </location>
</feature>
<dbReference type="InterPro" id="IPR036691">
    <property type="entry name" value="Endo/exonu/phosph_ase_sf"/>
</dbReference>
<comment type="similarity">
    <text evidence="2">Belongs to the DNA repair enzymes AP/ExoA family.</text>
</comment>
<evidence type="ECO:0000256" key="11">
    <source>
        <dbReference type="PIRSR" id="PIRSR604808-2"/>
    </source>
</evidence>
<dbReference type="GO" id="GO:0008311">
    <property type="term" value="F:double-stranded DNA 3'-5' DNA exonuclease activity"/>
    <property type="evidence" value="ECO:0007669"/>
    <property type="project" value="TreeGrafter"/>
</dbReference>
<dbReference type="PROSITE" id="PS51999">
    <property type="entry name" value="ZF_GRF"/>
    <property type="match status" value="1"/>
</dbReference>
<evidence type="ECO:0000256" key="5">
    <source>
        <dbReference type="ARBA" id="ARBA00022771"/>
    </source>
</evidence>
<feature type="binding site" evidence="11">
    <location>
        <position position="198"/>
    </location>
    <ligand>
        <name>Mg(2+)</name>
        <dbReference type="ChEBI" id="CHEBI:18420"/>
        <label>1</label>
    </ligand>
</feature>
<keyword evidence="9" id="KW-0539">Nucleus</keyword>
<sequence length="682" mass="75382">MALRITTWNVNGIRNPFSYKPWSDTRTFNAMFDILEADIVIMQELKIQRKDLRDDMVLVPGWDCYFSLPKHKKGYSGVGIYTRQSTCAPIRAEEGLLGGNCPPGSDTPYRDLPEDSCIGGYPTDFQIAELGVDPAALDAEGRCVVLEFPAFVLFGIYLPANSNGERDDYRHAFVCAMDMRVRTLEKLGKRVVLTGDLNISREGIDTAKVEEAMRKEGMTWEDYFESPNRKIFNQLLEGGKVMGKREEGRENPVLWDVCRGFHEGREGMYTHWEQKINARPGNFGSRIDYVLCSIKMKTWVEDSNIQEGLMGSDHCPVYATLKPKVDLLGKETDLCDIMNPPGMFEKGKRLREWSTKDLPAFSGRLLPEFNNRRNIRDMFARKPNTSTSNIEQPTASSSNANNEEMSGTQESEHQSEETSQEDSMRQSLPSSTAGLTTNSIRQSLPPLTAGSITTSTASSGNKRRPSNQIPAKPLKKLKSSLVTSKSPATSKGQQSLRGFFKPKEGSSTSQEPNAPAPDVPSSTRMLASLSPAAVAEDAQVPEGLIAVTIPDVPPSPPKISTPKSSRAKSKIKRTPSTSTANASPTLSLLSPSTRSDRSESTFVDPIVSKESWNKLFTKKPNPRCEGHDEPCKTLQTKKPGPNCGRSFWICSRPIGPSGAKEVGTEWRCGTFIWASDWNSPGA</sequence>
<feature type="compositionally biased region" description="Polar residues" evidence="14">
    <location>
        <begin position="425"/>
        <end position="442"/>
    </location>
</feature>
<dbReference type="SUPFAM" id="SSF56219">
    <property type="entry name" value="DNase I-like"/>
    <property type="match status" value="1"/>
</dbReference>
<feature type="site" description="Transition state stabilizer" evidence="12">
    <location>
        <position position="198"/>
    </location>
</feature>
<comment type="cofactor">
    <cofactor evidence="1">
        <name>Mn(2+)</name>
        <dbReference type="ChEBI" id="CHEBI:29035"/>
    </cofactor>
</comment>
<evidence type="ECO:0000313" key="16">
    <source>
        <dbReference type="EMBL" id="KAF2488917.1"/>
    </source>
</evidence>
<dbReference type="PANTHER" id="PTHR22748:SF4">
    <property type="entry name" value="DNA-(APURINIC OR APYRIMIDINIC SITE) ENDONUCLEASE 2"/>
    <property type="match status" value="1"/>
</dbReference>
<feature type="active site" description="Proton donor/acceptor" evidence="10">
    <location>
        <position position="196"/>
    </location>
</feature>
<feature type="site" description="Important for catalytic activity" evidence="12">
    <location>
        <position position="288"/>
    </location>
</feature>
<dbReference type="FunFam" id="3.60.10.10:FF:000079">
    <property type="entry name" value="DNA-(apurinic or apyrimidinic site) lyase"/>
    <property type="match status" value="1"/>
</dbReference>
<dbReference type="InterPro" id="IPR004808">
    <property type="entry name" value="AP_endonuc_1"/>
</dbReference>